<evidence type="ECO:0000313" key="2">
    <source>
        <dbReference type="Proteomes" id="UP001501147"/>
    </source>
</evidence>
<dbReference type="InterPro" id="IPR023393">
    <property type="entry name" value="START-like_dom_sf"/>
</dbReference>
<dbReference type="Gene3D" id="3.30.530.20">
    <property type="match status" value="1"/>
</dbReference>
<protein>
    <recommendedName>
        <fullName evidence="3">Polyketide cyclase/dehydrase</fullName>
    </recommendedName>
</protein>
<sequence length="154" mass="16595">MTARSIVVEQLVQAPPGPVWEAMTDIDSWEEVLTGVDRVQVLTPGGFGVGTRWRETRRMLGAEGTEEMAVTACEPPERYVVEADSHGTHYVSEFLLLTAGEGATTVRMTFSAALPDGPRGLLARLLGPIGARAARRAIARDLADMARAAEARHP</sequence>
<name>A0ABP9B1U8_9ACTN</name>
<accession>A0ABP9B1U8</accession>
<dbReference type="RefSeq" id="WP_345615154.1">
    <property type="nucleotide sequence ID" value="NZ_BAABJV010000013.1"/>
</dbReference>
<dbReference type="InterPro" id="IPR019587">
    <property type="entry name" value="Polyketide_cyclase/dehydratase"/>
</dbReference>
<organism evidence="1 2">
    <name type="scientific">Streptomyces sanyensis</name>
    <dbReference type="NCBI Taxonomy" id="568869"/>
    <lineage>
        <taxon>Bacteria</taxon>
        <taxon>Bacillati</taxon>
        <taxon>Actinomycetota</taxon>
        <taxon>Actinomycetes</taxon>
        <taxon>Kitasatosporales</taxon>
        <taxon>Streptomycetaceae</taxon>
        <taxon>Streptomyces</taxon>
    </lineage>
</organism>
<dbReference type="SUPFAM" id="SSF55961">
    <property type="entry name" value="Bet v1-like"/>
    <property type="match status" value="1"/>
</dbReference>
<comment type="caution">
    <text evidence="1">The sequence shown here is derived from an EMBL/GenBank/DDBJ whole genome shotgun (WGS) entry which is preliminary data.</text>
</comment>
<dbReference type="CDD" id="cd07812">
    <property type="entry name" value="SRPBCC"/>
    <property type="match status" value="1"/>
</dbReference>
<dbReference type="Proteomes" id="UP001501147">
    <property type="component" value="Unassembled WGS sequence"/>
</dbReference>
<dbReference type="EMBL" id="BAABJV010000013">
    <property type="protein sequence ID" value="GAA4788073.1"/>
    <property type="molecule type" value="Genomic_DNA"/>
</dbReference>
<evidence type="ECO:0000313" key="1">
    <source>
        <dbReference type="EMBL" id="GAA4788073.1"/>
    </source>
</evidence>
<evidence type="ECO:0008006" key="3">
    <source>
        <dbReference type="Google" id="ProtNLM"/>
    </source>
</evidence>
<keyword evidence="2" id="KW-1185">Reference proteome</keyword>
<reference evidence="2" key="1">
    <citation type="journal article" date="2019" name="Int. J. Syst. Evol. Microbiol.">
        <title>The Global Catalogue of Microorganisms (GCM) 10K type strain sequencing project: providing services to taxonomists for standard genome sequencing and annotation.</title>
        <authorList>
            <consortium name="The Broad Institute Genomics Platform"/>
            <consortium name="The Broad Institute Genome Sequencing Center for Infectious Disease"/>
            <person name="Wu L."/>
            <person name="Ma J."/>
        </authorList>
    </citation>
    <scope>NUCLEOTIDE SEQUENCE [LARGE SCALE GENOMIC DNA]</scope>
    <source>
        <strain evidence="2">JCM 18324</strain>
    </source>
</reference>
<gene>
    <name evidence="1" type="ORF">GCM10023329_44030</name>
</gene>
<proteinExistence type="predicted"/>
<dbReference type="Pfam" id="PF10604">
    <property type="entry name" value="Polyketide_cyc2"/>
    <property type="match status" value="1"/>
</dbReference>